<organism evidence="3 4">
    <name type="scientific">Alpinimonas psychrophila</name>
    <dbReference type="NCBI Taxonomy" id="748908"/>
    <lineage>
        <taxon>Bacteria</taxon>
        <taxon>Bacillati</taxon>
        <taxon>Actinomycetota</taxon>
        <taxon>Actinomycetes</taxon>
        <taxon>Micrococcales</taxon>
        <taxon>Microbacteriaceae</taxon>
        <taxon>Alpinimonas</taxon>
    </lineage>
</organism>
<comment type="caution">
    <text evidence="3">The sequence shown here is derived from an EMBL/GenBank/DDBJ whole genome shotgun (WGS) entry which is preliminary data.</text>
</comment>
<dbReference type="GO" id="GO:0047631">
    <property type="term" value="F:ADP-ribose diphosphatase activity"/>
    <property type="evidence" value="ECO:0007669"/>
    <property type="project" value="UniProtKB-EC"/>
</dbReference>
<evidence type="ECO:0000259" key="2">
    <source>
        <dbReference type="PROSITE" id="PS51462"/>
    </source>
</evidence>
<protein>
    <submittedName>
        <fullName evidence="3">ADP-ribose pyrophosphatase</fullName>
        <ecNumber evidence="3">3.6.1.13</ecNumber>
    </submittedName>
</protein>
<dbReference type="EC" id="3.6.1.13" evidence="3"/>
<keyword evidence="4" id="KW-1185">Reference proteome</keyword>
<dbReference type="GO" id="GO:0006753">
    <property type="term" value="P:nucleoside phosphate metabolic process"/>
    <property type="evidence" value="ECO:0007669"/>
    <property type="project" value="TreeGrafter"/>
</dbReference>
<dbReference type="AlphaFoldDB" id="A0A7W3PNJ4"/>
<dbReference type="CDD" id="cd24158">
    <property type="entry name" value="NUDIX_ADPRase_Rv1700"/>
    <property type="match status" value="1"/>
</dbReference>
<gene>
    <name evidence="3" type="ORF">FB555_000357</name>
</gene>
<dbReference type="PANTHER" id="PTHR11839">
    <property type="entry name" value="UDP/ADP-SUGAR PYROPHOSPHATASE"/>
    <property type="match status" value="1"/>
</dbReference>
<name>A0A7W3PNJ4_9MICO</name>
<keyword evidence="1 3" id="KW-0378">Hydrolase</keyword>
<proteinExistence type="predicted"/>
<dbReference type="SUPFAM" id="SSF55811">
    <property type="entry name" value="Nudix"/>
    <property type="match status" value="1"/>
</dbReference>
<evidence type="ECO:0000313" key="4">
    <source>
        <dbReference type="Proteomes" id="UP000524237"/>
    </source>
</evidence>
<accession>A0A7W3PNJ4</accession>
<evidence type="ECO:0000313" key="3">
    <source>
        <dbReference type="EMBL" id="MBA8828286.1"/>
    </source>
</evidence>
<sequence>MREAIEASGLNDDEALLDQPADVEIVDESIVFTGRVWNIRHETFRYNAEILGRDFVAHTGAVAVLVLDDSDRILAIRQYRHAVRLCEWEIPAGLLDVEGEDPLAAAKRELAEEVDLEADDWSVLSDYSTTPGGSNEIVRIYVARGLRKIEHAYVRTGEEADIEMRWVNLDDAYEAALNRQITNSVILIAVLSAYASRSRGWSTLIPGDSPWPMRRWRDATSQ</sequence>
<dbReference type="PANTHER" id="PTHR11839:SF31">
    <property type="entry name" value="ADP-RIBOSE PYROPHOSPHATASE"/>
    <property type="match status" value="1"/>
</dbReference>
<dbReference type="InterPro" id="IPR015797">
    <property type="entry name" value="NUDIX_hydrolase-like_dom_sf"/>
</dbReference>
<dbReference type="GO" id="GO:0019693">
    <property type="term" value="P:ribose phosphate metabolic process"/>
    <property type="evidence" value="ECO:0007669"/>
    <property type="project" value="TreeGrafter"/>
</dbReference>
<dbReference type="GO" id="GO:0005829">
    <property type="term" value="C:cytosol"/>
    <property type="evidence" value="ECO:0007669"/>
    <property type="project" value="TreeGrafter"/>
</dbReference>
<dbReference type="EMBL" id="JACGWU010000001">
    <property type="protein sequence ID" value="MBA8828286.1"/>
    <property type="molecule type" value="Genomic_DNA"/>
</dbReference>
<dbReference type="RefSeq" id="WP_182483720.1">
    <property type="nucleotide sequence ID" value="NZ_JACGWU010000001.1"/>
</dbReference>
<dbReference type="Proteomes" id="UP000524237">
    <property type="component" value="Unassembled WGS sequence"/>
</dbReference>
<dbReference type="PROSITE" id="PS51462">
    <property type="entry name" value="NUDIX"/>
    <property type="match status" value="1"/>
</dbReference>
<dbReference type="InterPro" id="IPR000086">
    <property type="entry name" value="NUDIX_hydrolase_dom"/>
</dbReference>
<reference evidence="3 4" key="1">
    <citation type="submission" date="2020-07" db="EMBL/GenBank/DDBJ databases">
        <title>Sequencing the genomes of 1000 actinobacteria strains.</title>
        <authorList>
            <person name="Klenk H.-P."/>
        </authorList>
    </citation>
    <scope>NUCLEOTIDE SEQUENCE [LARGE SCALE GENOMIC DNA]</scope>
    <source>
        <strain evidence="3 4">DSM 23737</strain>
    </source>
</reference>
<evidence type="ECO:0000256" key="1">
    <source>
        <dbReference type="ARBA" id="ARBA00022801"/>
    </source>
</evidence>
<feature type="domain" description="Nudix hydrolase" evidence="2">
    <location>
        <begin position="57"/>
        <end position="189"/>
    </location>
</feature>
<dbReference type="Gene3D" id="3.90.79.10">
    <property type="entry name" value="Nucleoside Triphosphate Pyrophosphohydrolase"/>
    <property type="match status" value="1"/>
</dbReference>
<dbReference type="Pfam" id="PF00293">
    <property type="entry name" value="NUDIX"/>
    <property type="match status" value="1"/>
</dbReference>